<evidence type="ECO:0000313" key="3">
    <source>
        <dbReference type="EMBL" id="AZL59756.1"/>
    </source>
</evidence>
<dbReference type="GO" id="GO:0006508">
    <property type="term" value="P:proteolysis"/>
    <property type="evidence" value="ECO:0007669"/>
    <property type="project" value="InterPro"/>
</dbReference>
<dbReference type="InterPro" id="IPR050452">
    <property type="entry name" value="Metacaspase"/>
</dbReference>
<dbReference type="EMBL" id="CP034328">
    <property type="protein sequence ID" value="AZL59756.1"/>
    <property type="molecule type" value="Genomic_DNA"/>
</dbReference>
<feature type="chain" id="PRO_5019368421" evidence="1">
    <location>
        <begin position="21"/>
        <end position="690"/>
    </location>
</feature>
<dbReference type="GO" id="GO:0005737">
    <property type="term" value="C:cytoplasm"/>
    <property type="evidence" value="ECO:0007669"/>
    <property type="project" value="TreeGrafter"/>
</dbReference>
<name>A0A3S8U7X1_9RHOB</name>
<dbReference type="InterPro" id="IPR011600">
    <property type="entry name" value="Pept_C14_caspase"/>
</dbReference>
<dbReference type="PANTHER" id="PTHR48104">
    <property type="entry name" value="METACASPASE-4"/>
    <property type="match status" value="1"/>
</dbReference>
<dbReference type="RefSeq" id="WP_125325951.1">
    <property type="nucleotide sequence ID" value="NZ_CP034328.1"/>
</dbReference>
<dbReference type="GO" id="GO:0004197">
    <property type="term" value="F:cysteine-type endopeptidase activity"/>
    <property type="evidence" value="ECO:0007669"/>
    <property type="project" value="InterPro"/>
</dbReference>
<sequence length="690" mass="72436">MMLRTLFASALCLAALPALARENHAILIGANQYQNLAERWWLKGPANDVQLVAGYLTTNAPVPFEAENVTVLTDGVAGYDAPTLAAIRTAFADLTAKVQPGDFVYLHFSGHGTQAPALDPASELDGLDELFLPVDIGAWSDQVGAVENALVDDEIGTLIDGLRAKGANVWAVFDSCHSGTATRGVDGAEEEVRTRQLSPSVLGMDPEAMEDVVSRSIGDPRDGVEAPFDAGEGEGSFVAFFAAQTNEVTPEKNLPKGKPDRKPQGVFTWTLMEVLAEYPGATYGQIGQEVLRRYSVKNLARSTPLFEGDLDQVVFGVDPGTRVAQWQAEVTDTGLTIPAGSLHGLAEGAVMAVMASAADTTDAALGYVTLSSVDTFAATGQPVAKDGKTLPTDLPKGITLRKLDEAVDFTLTVALPAPGSAPADALLSALADLSAAAGPRLTFVPATDEADLRLAVLPDSPRPDAIWVLPSTGLAEDLGTTPSVSTADKDGATLAATLADTLTTIARAQNLLKLGAAVGSEGLDVSVELQTRTPEDRTLRALPFAPVPTLLPDDEVHVLARNNTDGPVDVNVLYIAADYSISHWFSGRLQPGDELKKGLFKITDTVLGQERMLVVVTPAKPQSPVEDLGYLAQDAVDVNRSLGGSAFGDALIEAGFGETTRGAIALTDDTEESAARPVILQLELRTVAGN</sequence>
<dbReference type="InterPro" id="IPR029030">
    <property type="entry name" value="Caspase-like_dom_sf"/>
</dbReference>
<dbReference type="Pfam" id="PF00656">
    <property type="entry name" value="Peptidase_C14"/>
    <property type="match status" value="1"/>
</dbReference>
<gene>
    <name evidence="3" type="ORF">EI545_13480</name>
</gene>
<feature type="domain" description="Peptidase C14 caspase" evidence="2">
    <location>
        <begin position="24"/>
        <end position="293"/>
    </location>
</feature>
<proteinExistence type="predicted"/>
<organism evidence="3 4">
    <name type="scientific">Tabrizicola piscis</name>
    <dbReference type="NCBI Taxonomy" id="2494374"/>
    <lineage>
        <taxon>Bacteria</taxon>
        <taxon>Pseudomonadati</taxon>
        <taxon>Pseudomonadota</taxon>
        <taxon>Alphaproteobacteria</taxon>
        <taxon>Rhodobacterales</taxon>
        <taxon>Paracoccaceae</taxon>
        <taxon>Tabrizicola</taxon>
    </lineage>
</organism>
<evidence type="ECO:0000256" key="1">
    <source>
        <dbReference type="SAM" id="SignalP"/>
    </source>
</evidence>
<dbReference type="SUPFAM" id="SSF52129">
    <property type="entry name" value="Caspase-like"/>
    <property type="match status" value="1"/>
</dbReference>
<keyword evidence="4" id="KW-1185">Reference proteome</keyword>
<dbReference type="Gene3D" id="3.40.50.1460">
    <property type="match status" value="1"/>
</dbReference>
<accession>A0A3S8U7X1</accession>
<evidence type="ECO:0000313" key="4">
    <source>
        <dbReference type="Proteomes" id="UP000282002"/>
    </source>
</evidence>
<dbReference type="Proteomes" id="UP000282002">
    <property type="component" value="Chromosome"/>
</dbReference>
<protein>
    <submittedName>
        <fullName evidence="3">Caspase family protein</fullName>
    </submittedName>
</protein>
<dbReference type="OrthoDB" id="5489622at2"/>
<feature type="signal peptide" evidence="1">
    <location>
        <begin position="1"/>
        <end position="20"/>
    </location>
</feature>
<keyword evidence="1" id="KW-0732">Signal</keyword>
<reference evidence="3 4" key="1">
    <citation type="submission" date="2018-12" db="EMBL/GenBank/DDBJ databases">
        <title>Complete genome sequencing of Tabrizicola sp. K13M18.</title>
        <authorList>
            <person name="Bae J.-W."/>
        </authorList>
    </citation>
    <scope>NUCLEOTIDE SEQUENCE [LARGE SCALE GENOMIC DNA]</scope>
    <source>
        <strain evidence="3 4">K13M18</strain>
    </source>
</reference>
<evidence type="ECO:0000259" key="2">
    <source>
        <dbReference type="Pfam" id="PF00656"/>
    </source>
</evidence>
<dbReference type="AlphaFoldDB" id="A0A3S8U7X1"/>
<dbReference type="KEGG" id="taw:EI545_13480"/>
<dbReference type="PANTHER" id="PTHR48104:SF30">
    <property type="entry name" value="METACASPASE-1"/>
    <property type="match status" value="1"/>
</dbReference>